<evidence type="ECO:0000313" key="2">
    <source>
        <dbReference type="EMBL" id="BDE96676.1"/>
    </source>
</evidence>
<keyword evidence="1" id="KW-0732">Signal</keyword>
<name>A0ABM7WK31_9ACTN</name>
<sequence length="145" mass="14870">MKRIIAIASACALCLALGACSDGGDSSAPEDEPAYEKRSTVEYSVADAVGEYKQGDLSGASYRVAVPADTGDDELKAVFSDVVAGDGYDVHTLWFYSDARLTDGSEAFDVASAVQEAPDSDPVLIPAGEDAKAKAQAALASKGDG</sequence>
<reference evidence="2 3" key="1">
    <citation type="submission" date="2022-01" db="EMBL/GenBank/DDBJ databases">
        <title>Novel bile acid biosynthetic pathways are enriched in the microbiome of centenarians.</title>
        <authorList>
            <person name="Sato Y."/>
            <person name="Atarashi K."/>
            <person name="Plichta R.D."/>
            <person name="Arai Y."/>
            <person name="Sasajima S."/>
            <person name="Kearney M.S."/>
            <person name="Suda W."/>
            <person name="Takeshita K."/>
            <person name="Sasaki T."/>
            <person name="Okamoto S."/>
            <person name="Skelly N.A."/>
            <person name="Okamura Y."/>
            <person name="Vlamakis H."/>
            <person name="Li Y."/>
            <person name="Tanoue T."/>
            <person name="Takei H."/>
            <person name="Nittono H."/>
            <person name="Narushima S."/>
            <person name="Irie J."/>
            <person name="Itoh H."/>
            <person name="Moriya K."/>
            <person name="Sugiura Y."/>
            <person name="Suematsu M."/>
            <person name="Moritoki N."/>
            <person name="Shibata S."/>
            <person name="Littman R.D."/>
            <person name="Fischbach A.M."/>
            <person name="Uwamino Y."/>
            <person name="Inoue T."/>
            <person name="Honda A."/>
            <person name="Hattori M."/>
            <person name="Murai T."/>
            <person name="Xavier J.R."/>
            <person name="Hirose N."/>
            <person name="Honda K."/>
        </authorList>
    </citation>
    <scope>NUCLEOTIDE SEQUENCE [LARGE SCALE GENOMIC DNA]</scope>
    <source>
        <strain evidence="2 3">CE91-St30</strain>
    </source>
</reference>
<gene>
    <name evidence="2" type="ORF">CE91St30_20090</name>
</gene>
<dbReference type="Proteomes" id="UP001320544">
    <property type="component" value="Chromosome"/>
</dbReference>
<organism evidence="2 3">
    <name type="scientific">Raoultibacter timonensis</name>
    <dbReference type="NCBI Taxonomy" id="1907662"/>
    <lineage>
        <taxon>Bacteria</taxon>
        <taxon>Bacillati</taxon>
        <taxon>Actinomycetota</taxon>
        <taxon>Coriobacteriia</taxon>
        <taxon>Eggerthellales</taxon>
        <taxon>Eggerthellaceae</taxon>
        <taxon>Raoultibacter</taxon>
    </lineage>
</organism>
<evidence type="ECO:0000313" key="3">
    <source>
        <dbReference type="Proteomes" id="UP001320544"/>
    </source>
</evidence>
<protein>
    <submittedName>
        <fullName evidence="2">Uncharacterized protein</fullName>
    </submittedName>
</protein>
<proteinExistence type="predicted"/>
<accession>A0ABM7WK31</accession>
<dbReference type="EMBL" id="AP025564">
    <property type="protein sequence ID" value="BDE96676.1"/>
    <property type="molecule type" value="Genomic_DNA"/>
</dbReference>
<feature type="signal peptide" evidence="1">
    <location>
        <begin position="1"/>
        <end position="21"/>
    </location>
</feature>
<dbReference type="RefSeq" id="WP_244385908.1">
    <property type="nucleotide sequence ID" value="NZ_AP025564.1"/>
</dbReference>
<dbReference type="PROSITE" id="PS51257">
    <property type="entry name" value="PROKAR_LIPOPROTEIN"/>
    <property type="match status" value="1"/>
</dbReference>
<evidence type="ECO:0000256" key="1">
    <source>
        <dbReference type="SAM" id="SignalP"/>
    </source>
</evidence>
<feature type="chain" id="PRO_5045748750" evidence="1">
    <location>
        <begin position="22"/>
        <end position="145"/>
    </location>
</feature>
<keyword evidence="3" id="KW-1185">Reference proteome</keyword>